<dbReference type="InterPro" id="IPR005804">
    <property type="entry name" value="FA_desaturase_dom"/>
</dbReference>
<protein>
    <submittedName>
        <fullName evidence="14">Alkane 1-monooxygenase</fullName>
    </submittedName>
</protein>
<name>A0AAF0CE44_9GAMM</name>
<evidence type="ECO:0000256" key="7">
    <source>
        <dbReference type="ARBA" id="ARBA00022989"/>
    </source>
</evidence>
<comment type="similarity">
    <text evidence="2">Belongs to the fatty acid desaturase type 1 family. AlkB subfamily.</text>
</comment>
<feature type="transmembrane region" description="Helical" evidence="12">
    <location>
        <begin position="47"/>
        <end position="67"/>
    </location>
</feature>
<keyword evidence="8" id="KW-0560">Oxidoreductase</keyword>
<organism evidence="14 15">
    <name type="scientific">Thalassomonas viridans</name>
    <dbReference type="NCBI Taxonomy" id="137584"/>
    <lineage>
        <taxon>Bacteria</taxon>
        <taxon>Pseudomonadati</taxon>
        <taxon>Pseudomonadota</taxon>
        <taxon>Gammaproteobacteria</taxon>
        <taxon>Alteromonadales</taxon>
        <taxon>Colwelliaceae</taxon>
        <taxon>Thalassomonas</taxon>
    </lineage>
</organism>
<proteinExistence type="inferred from homology"/>
<dbReference type="InterPro" id="IPR033885">
    <property type="entry name" value="AlkB/XylM"/>
</dbReference>
<evidence type="ECO:0000313" key="15">
    <source>
        <dbReference type="Proteomes" id="UP000032352"/>
    </source>
</evidence>
<dbReference type="GO" id="GO:0046872">
    <property type="term" value="F:metal ion binding"/>
    <property type="evidence" value="ECO:0007669"/>
    <property type="project" value="UniProtKB-KW"/>
</dbReference>
<keyword evidence="9" id="KW-0408">Iron</keyword>
<dbReference type="EMBL" id="CP059734">
    <property type="protein sequence ID" value="WDE08534.1"/>
    <property type="molecule type" value="Genomic_DNA"/>
</dbReference>
<evidence type="ECO:0000256" key="6">
    <source>
        <dbReference type="ARBA" id="ARBA00022723"/>
    </source>
</evidence>
<keyword evidence="4" id="KW-0997">Cell inner membrane</keyword>
<evidence type="ECO:0000256" key="12">
    <source>
        <dbReference type="SAM" id="Phobius"/>
    </source>
</evidence>
<evidence type="ECO:0000256" key="11">
    <source>
        <dbReference type="ARBA" id="ARBA00023136"/>
    </source>
</evidence>
<dbReference type="PANTHER" id="PTHR38674">
    <property type="entry name" value="ALKANE 1-MONOOXYGENASE 1"/>
    <property type="match status" value="1"/>
</dbReference>
<evidence type="ECO:0000256" key="10">
    <source>
        <dbReference type="ARBA" id="ARBA00023033"/>
    </source>
</evidence>
<dbReference type="KEGG" id="tvd:SG34_031930"/>
<evidence type="ECO:0000256" key="2">
    <source>
        <dbReference type="ARBA" id="ARBA00010823"/>
    </source>
</evidence>
<keyword evidence="10" id="KW-0503">Monooxygenase</keyword>
<reference evidence="14 15" key="2">
    <citation type="journal article" date="2022" name="Mar. Drugs">
        <title>Bioassay-Guided Fractionation Leads to the Detection of Cholic Acid Generated by the Rare Thalassomonas sp.</title>
        <authorList>
            <person name="Pheiffer F."/>
            <person name="Schneider Y.K."/>
            <person name="Hansen E.H."/>
            <person name="Andersen J.H."/>
            <person name="Isaksson J."/>
            <person name="Busche T."/>
            <person name="R C."/>
            <person name="Kalinowski J."/>
            <person name="Zyl L.V."/>
            <person name="Trindade M."/>
        </authorList>
    </citation>
    <scope>NUCLEOTIDE SEQUENCE [LARGE SCALE GENOMIC DNA]</scope>
    <source>
        <strain evidence="14 15">XOM25</strain>
    </source>
</reference>
<evidence type="ECO:0000259" key="13">
    <source>
        <dbReference type="Pfam" id="PF00487"/>
    </source>
</evidence>
<feature type="transmembrane region" description="Helical" evidence="12">
    <location>
        <begin position="117"/>
        <end position="137"/>
    </location>
</feature>
<dbReference type="AlphaFoldDB" id="A0AAF0CE44"/>
<keyword evidence="7 12" id="KW-1133">Transmembrane helix</keyword>
<dbReference type="PANTHER" id="PTHR38674:SF1">
    <property type="entry name" value="ALKANE 1-MONOOXYGENASE 1"/>
    <property type="match status" value="1"/>
</dbReference>
<evidence type="ECO:0000313" key="14">
    <source>
        <dbReference type="EMBL" id="WDE08534.1"/>
    </source>
</evidence>
<dbReference type="GO" id="GO:0005886">
    <property type="term" value="C:plasma membrane"/>
    <property type="evidence" value="ECO:0007669"/>
    <property type="project" value="UniProtKB-SubCell"/>
</dbReference>
<keyword evidence="6" id="KW-0479">Metal-binding</keyword>
<dbReference type="GO" id="GO:0004497">
    <property type="term" value="F:monooxygenase activity"/>
    <property type="evidence" value="ECO:0007669"/>
    <property type="project" value="UniProtKB-KW"/>
</dbReference>
<reference evidence="14 15" key="1">
    <citation type="journal article" date="2015" name="Genome Announc.">
        <title>Draft Genome Sequences of Marine Isolates of Thalassomonas viridans and Thalassomonas actiniarum.</title>
        <authorList>
            <person name="Olonade I."/>
            <person name="van Zyl L.J."/>
            <person name="Trindade M."/>
        </authorList>
    </citation>
    <scope>NUCLEOTIDE SEQUENCE [LARGE SCALE GENOMIC DNA]</scope>
    <source>
        <strain evidence="14 15">XOM25</strain>
    </source>
</reference>
<feature type="domain" description="Fatty acid desaturase" evidence="13">
    <location>
        <begin position="121"/>
        <end position="329"/>
    </location>
</feature>
<keyword evidence="5 12" id="KW-0812">Transmembrane</keyword>
<gene>
    <name evidence="14" type="ORF">SG34_031930</name>
</gene>
<keyword evidence="3" id="KW-1003">Cell membrane</keyword>
<evidence type="ECO:0000256" key="8">
    <source>
        <dbReference type="ARBA" id="ARBA00023002"/>
    </source>
</evidence>
<feature type="transmembrane region" description="Helical" evidence="12">
    <location>
        <begin position="94"/>
        <end position="111"/>
    </location>
</feature>
<dbReference type="GO" id="GO:0006629">
    <property type="term" value="P:lipid metabolic process"/>
    <property type="evidence" value="ECO:0007669"/>
    <property type="project" value="InterPro"/>
</dbReference>
<keyword evidence="11 12" id="KW-0472">Membrane</keyword>
<accession>A0AAF0CE44</accession>
<dbReference type="Proteomes" id="UP000032352">
    <property type="component" value="Chromosome pTvir"/>
</dbReference>
<evidence type="ECO:0000256" key="3">
    <source>
        <dbReference type="ARBA" id="ARBA00022475"/>
    </source>
</evidence>
<dbReference type="RefSeq" id="WP_044839100.1">
    <property type="nucleotide sequence ID" value="NZ_CP059734.1"/>
</dbReference>
<evidence type="ECO:0000256" key="1">
    <source>
        <dbReference type="ARBA" id="ARBA00004429"/>
    </source>
</evidence>
<dbReference type="CDD" id="cd03512">
    <property type="entry name" value="Alkane-hydroxylase"/>
    <property type="match status" value="1"/>
</dbReference>
<comment type="subcellular location">
    <subcellularLocation>
        <location evidence="1">Cell inner membrane</location>
        <topology evidence="1">Multi-pass membrane protein</topology>
    </subcellularLocation>
</comment>
<sequence>MNKAGTFVAKDGTVYVDRKRYLWLFSLLLPCIAVTGPLLYIASNREYLLWLFFLSTYITFPLMDYLLGEDKSSPPTSVIDLLEADMYYRRIARLNVPVIIAAFIFCAWFVASYPLSLSGYLAVALLAGNIGGYGINIGHELGHKRNKLDTWLAKIVLAPAAYGHFLIEHNRGHHKHVATPQDTASAQMGESIYRFALRELPGAISRAWSIEKRRLGKAGKPVWSPENEYLQAMFMTLAFFTVLVVWLGLAVVPYLGICACCSMWQLTSANYIEHYGLLRQKLPEGRYEQIQPHHSWNSDHIFSNWALFHLQRHSDHHANATRSYQALRHFEGLPTLPSGYFGMYTLAYLPWLWFKVMDKRLLQVTGGDISKINILAQKRKKLIKKYQLAYQALI</sequence>
<evidence type="ECO:0000256" key="5">
    <source>
        <dbReference type="ARBA" id="ARBA00022692"/>
    </source>
</evidence>
<evidence type="ECO:0000256" key="9">
    <source>
        <dbReference type="ARBA" id="ARBA00023004"/>
    </source>
</evidence>
<dbReference type="Pfam" id="PF00487">
    <property type="entry name" value="FA_desaturase"/>
    <property type="match status" value="1"/>
</dbReference>
<feature type="transmembrane region" description="Helical" evidence="12">
    <location>
        <begin position="21"/>
        <end position="41"/>
    </location>
</feature>
<feature type="transmembrane region" description="Helical" evidence="12">
    <location>
        <begin position="234"/>
        <end position="256"/>
    </location>
</feature>
<evidence type="ECO:0000256" key="4">
    <source>
        <dbReference type="ARBA" id="ARBA00022519"/>
    </source>
</evidence>
<keyword evidence="15" id="KW-1185">Reference proteome</keyword>